<dbReference type="EMBL" id="OBMQ01000016">
    <property type="protein sequence ID" value="SOC24083.1"/>
    <property type="molecule type" value="Genomic_DNA"/>
</dbReference>
<evidence type="ECO:0000313" key="2">
    <source>
        <dbReference type="EMBL" id="SOC24083.1"/>
    </source>
</evidence>
<feature type="transmembrane region" description="Helical" evidence="1">
    <location>
        <begin position="6"/>
        <end position="27"/>
    </location>
</feature>
<protein>
    <submittedName>
        <fullName evidence="2">Uncharacterized protein</fullName>
    </submittedName>
</protein>
<organism evidence="2 3">
    <name type="scientific">Ureibacillus xyleni</name>
    <dbReference type="NCBI Taxonomy" id="614648"/>
    <lineage>
        <taxon>Bacteria</taxon>
        <taxon>Bacillati</taxon>
        <taxon>Bacillota</taxon>
        <taxon>Bacilli</taxon>
        <taxon>Bacillales</taxon>
        <taxon>Caryophanaceae</taxon>
        <taxon>Ureibacillus</taxon>
    </lineage>
</organism>
<reference evidence="3" key="1">
    <citation type="submission" date="2017-08" db="EMBL/GenBank/DDBJ databases">
        <authorList>
            <person name="Varghese N."/>
            <person name="Submissions S."/>
        </authorList>
    </citation>
    <scope>NUCLEOTIDE SEQUENCE [LARGE SCALE GENOMIC DNA]</scope>
    <source>
        <strain evidence="3">JC22</strain>
    </source>
</reference>
<feature type="transmembrane region" description="Helical" evidence="1">
    <location>
        <begin position="39"/>
        <end position="62"/>
    </location>
</feature>
<evidence type="ECO:0000256" key="1">
    <source>
        <dbReference type="SAM" id="Phobius"/>
    </source>
</evidence>
<accession>A0A285TMW9</accession>
<sequence>MAEFLSTFVFTLPGIMAYFWLQVFGLNPSVKHTASELSAIAALLWLPVSFGTLLVLNTWGVIVSKGPFSVKTAWTLDDVNLATSDIKYLFLFLMVSFLVSFIVSWFWSKIGNELIRALINKVRKSRGIAKMSSSTSVWSEFFIRIDNSVDDSEENESGNEDVSKDHENNKKNKEKIAVYIVHKVDNPKNFVIGSMTKASSPLEIDKGLVLENVQEWTDSLEDYDYKVKKAYIDVKSGMVVKELDYNNPIEKTTPEGIE</sequence>
<keyword evidence="1" id="KW-0472">Membrane</keyword>
<name>A0A285TMW9_9BACL</name>
<keyword evidence="1" id="KW-1133">Transmembrane helix</keyword>
<dbReference type="AlphaFoldDB" id="A0A285TMW9"/>
<dbReference type="RefSeq" id="WP_097075022.1">
    <property type="nucleotide sequence ID" value="NZ_OBMQ01000016.1"/>
</dbReference>
<keyword evidence="1" id="KW-0812">Transmembrane</keyword>
<dbReference type="Proteomes" id="UP000219636">
    <property type="component" value="Unassembled WGS sequence"/>
</dbReference>
<gene>
    <name evidence="2" type="ORF">SAMN05880501_11689</name>
</gene>
<dbReference type="OrthoDB" id="2858707at2"/>
<proteinExistence type="predicted"/>
<evidence type="ECO:0000313" key="3">
    <source>
        <dbReference type="Proteomes" id="UP000219636"/>
    </source>
</evidence>
<keyword evidence="3" id="KW-1185">Reference proteome</keyword>
<feature type="transmembrane region" description="Helical" evidence="1">
    <location>
        <begin position="88"/>
        <end position="107"/>
    </location>
</feature>